<accession>A0ABP0ICR7</accession>
<dbReference type="EMBL" id="CAXAMN010002316">
    <property type="protein sequence ID" value="CAK8999084.1"/>
    <property type="molecule type" value="Genomic_DNA"/>
</dbReference>
<evidence type="ECO:0000313" key="2">
    <source>
        <dbReference type="EMBL" id="CAK8999084.1"/>
    </source>
</evidence>
<dbReference type="Proteomes" id="UP001642484">
    <property type="component" value="Unassembled WGS sequence"/>
</dbReference>
<organism evidence="2 4">
    <name type="scientific">Durusdinium trenchii</name>
    <dbReference type="NCBI Taxonomy" id="1381693"/>
    <lineage>
        <taxon>Eukaryota</taxon>
        <taxon>Sar</taxon>
        <taxon>Alveolata</taxon>
        <taxon>Dinophyceae</taxon>
        <taxon>Suessiales</taxon>
        <taxon>Symbiodiniaceae</taxon>
        <taxon>Durusdinium</taxon>
    </lineage>
</organism>
<name>A0ABP0ICR7_9DINO</name>
<protein>
    <submittedName>
        <fullName evidence="2">Uncharacterized protein</fullName>
    </submittedName>
</protein>
<keyword evidence="4" id="KW-1185">Reference proteome</keyword>
<feature type="non-terminal residue" evidence="2">
    <location>
        <position position="1"/>
    </location>
</feature>
<comment type="caution">
    <text evidence="2">The sequence shown here is derived from an EMBL/GenBank/DDBJ whole genome shotgun (WGS) entry which is preliminary data.</text>
</comment>
<dbReference type="EMBL" id="CAXAMN010002317">
    <property type="protein sequence ID" value="CAK8999087.1"/>
    <property type="molecule type" value="Genomic_DNA"/>
</dbReference>
<evidence type="ECO:0000256" key="1">
    <source>
        <dbReference type="SAM" id="MobiDB-lite"/>
    </source>
</evidence>
<reference evidence="2 4" key="1">
    <citation type="submission" date="2024-02" db="EMBL/GenBank/DDBJ databases">
        <authorList>
            <person name="Chen Y."/>
            <person name="Shah S."/>
            <person name="Dougan E. K."/>
            <person name="Thang M."/>
            <person name="Chan C."/>
        </authorList>
    </citation>
    <scope>NUCLEOTIDE SEQUENCE [LARGE SCALE GENOMIC DNA]</scope>
</reference>
<proteinExistence type="predicted"/>
<feature type="non-terminal residue" evidence="2">
    <location>
        <position position="82"/>
    </location>
</feature>
<evidence type="ECO:0000313" key="4">
    <source>
        <dbReference type="Proteomes" id="UP001642484"/>
    </source>
</evidence>
<gene>
    <name evidence="2" type="ORF">CCMP2556_LOCUS5518</name>
    <name evidence="3" type="ORF">CCMP2556_LOCUS5519</name>
</gene>
<sequence length="82" mass="9788">EAAAEEAAMRRQQQEEGRQRRLEALMQEPQMGRTEVLSMAWHELLDASICIANKNCGMEERSERRRRVEQREKELQEQEMEQ</sequence>
<feature type="region of interest" description="Disordered" evidence="1">
    <location>
        <begin position="58"/>
        <end position="82"/>
    </location>
</feature>
<evidence type="ECO:0000313" key="3">
    <source>
        <dbReference type="EMBL" id="CAK8999087.1"/>
    </source>
</evidence>